<dbReference type="PANTHER" id="PTHR46072">
    <property type="entry name" value="AMIDASE-RELATED-RELATED"/>
    <property type="match status" value="1"/>
</dbReference>
<comment type="caution">
    <text evidence="8">The sequence shown here is derived from an EMBL/GenBank/DDBJ whole genome shotgun (WGS) entry which is preliminary data.</text>
</comment>
<evidence type="ECO:0000259" key="7">
    <source>
        <dbReference type="Pfam" id="PF01425"/>
    </source>
</evidence>
<feature type="binding site" evidence="6">
    <location>
        <position position="215"/>
    </location>
    <ligand>
        <name>substrate</name>
    </ligand>
</feature>
<reference evidence="8 9" key="1">
    <citation type="journal article" date="2023" name="Elife">
        <title>Identification of key yeast species and microbe-microbe interactions impacting larval growth of Drosophila in the wild.</title>
        <authorList>
            <person name="Mure A."/>
            <person name="Sugiura Y."/>
            <person name="Maeda R."/>
            <person name="Honda K."/>
            <person name="Sakurai N."/>
            <person name="Takahashi Y."/>
            <person name="Watada M."/>
            <person name="Katoh T."/>
            <person name="Gotoh A."/>
            <person name="Gotoh Y."/>
            <person name="Taniguchi I."/>
            <person name="Nakamura K."/>
            <person name="Hayashi T."/>
            <person name="Katayama T."/>
            <person name="Uemura T."/>
            <person name="Hattori Y."/>
        </authorList>
    </citation>
    <scope>NUCLEOTIDE SEQUENCE [LARGE SCALE GENOMIC DNA]</scope>
    <source>
        <strain evidence="8 9">PK-24</strain>
    </source>
</reference>
<evidence type="ECO:0000256" key="3">
    <source>
        <dbReference type="ARBA" id="ARBA00012922"/>
    </source>
</evidence>
<dbReference type="SUPFAM" id="SSF75304">
    <property type="entry name" value="Amidase signature (AS) enzymes"/>
    <property type="match status" value="1"/>
</dbReference>
<accession>A0AAV5RC53</accession>
<evidence type="ECO:0000313" key="9">
    <source>
        <dbReference type="Proteomes" id="UP001378960"/>
    </source>
</evidence>
<evidence type="ECO:0000256" key="2">
    <source>
        <dbReference type="ARBA" id="ARBA00009199"/>
    </source>
</evidence>
<dbReference type="Pfam" id="PF01425">
    <property type="entry name" value="Amidase"/>
    <property type="match status" value="1"/>
</dbReference>
<feature type="binding site" evidence="6">
    <location>
        <begin position="236"/>
        <end position="239"/>
    </location>
    <ligand>
        <name>substrate</name>
    </ligand>
</feature>
<evidence type="ECO:0000313" key="8">
    <source>
        <dbReference type="EMBL" id="GMM48980.1"/>
    </source>
</evidence>
<evidence type="ECO:0000256" key="4">
    <source>
        <dbReference type="ARBA" id="ARBA00022801"/>
    </source>
</evidence>
<protein>
    <recommendedName>
        <fullName evidence="3">amidase</fullName>
        <ecNumber evidence="3">3.5.1.4</ecNumber>
    </recommendedName>
</protein>
<evidence type="ECO:0000256" key="6">
    <source>
        <dbReference type="PIRSR" id="PIRSR001221-2"/>
    </source>
</evidence>
<dbReference type="EMBL" id="BTGB01000009">
    <property type="protein sequence ID" value="GMM48980.1"/>
    <property type="molecule type" value="Genomic_DNA"/>
</dbReference>
<dbReference type="PIRSF" id="PIRSF001221">
    <property type="entry name" value="Amidase_fungi"/>
    <property type="match status" value="1"/>
</dbReference>
<organism evidence="8 9">
    <name type="scientific">Pichia kluyveri</name>
    <name type="common">Yeast</name>
    <dbReference type="NCBI Taxonomy" id="36015"/>
    <lineage>
        <taxon>Eukaryota</taxon>
        <taxon>Fungi</taxon>
        <taxon>Dikarya</taxon>
        <taxon>Ascomycota</taxon>
        <taxon>Saccharomycotina</taxon>
        <taxon>Pichiomycetes</taxon>
        <taxon>Pichiales</taxon>
        <taxon>Pichiaceae</taxon>
        <taxon>Pichia</taxon>
    </lineage>
</organism>
<feature type="active site" description="Acyl-ester intermediate" evidence="5">
    <location>
        <position position="239"/>
    </location>
</feature>
<gene>
    <name evidence="8" type="ORF">DAPK24_055780</name>
</gene>
<evidence type="ECO:0000256" key="1">
    <source>
        <dbReference type="ARBA" id="ARBA00001311"/>
    </source>
</evidence>
<feature type="binding site" evidence="6">
    <location>
        <position position="190"/>
    </location>
    <ligand>
        <name>substrate</name>
    </ligand>
</feature>
<sequence>MDYKQVAINKAKSLINSIPSEWLLDNIPSPEEQPNVNEYLDSILPENEKLITSSNANDLLHLQEIGKLTAYEITYAFCHRAALVHQLTNCCSEIFFDKAFNKAKELDDYRIKNNNKLIGKLHGIPISLKDQINLPQITTSIGYIAPHISKEFEKIITNRDENQNDISLIAEILQNNGAIFYVKTTVPMAMLGGETSSNLGTTLNSIDRNNACGGSSGGEGALIAGKGSIIGIGTDIGGSIRIPSAVQGLFGLRGSSNRFPYLNIANSYPNQIGVCSVVGPMCSNINDLIHVSKVILNDPLCIQDPRCIPIKWRDDEEEVNDKVTNIGFLRWDGEILPHPPILNNIDKVYNILNGNDDFNCQIIDENKLPVKLSQLGKLLLSFYNCDNFTEISNYCKLSGEPLSELFKRSFKFKEDNRMDNVEEFFNKVKLKYEYQLKFDKLFNELNIDCFIMPSYSTVCWNQGDNSKISNFYTRSINVLDYTAMTFPVGKVNENDVSFHRDDGEFINEMDENNWKYFNLAKQLGKPVTLQLICKRYKEEECCRIVKKIIELL</sequence>
<name>A0AAV5RC53_PICKL</name>
<dbReference type="InterPro" id="IPR020556">
    <property type="entry name" value="Amidase_CS"/>
</dbReference>
<dbReference type="Proteomes" id="UP001378960">
    <property type="component" value="Unassembled WGS sequence"/>
</dbReference>
<dbReference type="GO" id="GO:0004040">
    <property type="term" value="F:amidase activity"/>
    <property type="evidence" value="ECO:0007669"/>
    <property type="project" value="UniProtKB-EC"/>
</dbReference>
<feature type="active site" description="Charge relay system" evidence="5">
    <location>
        <position position="129"/>
    </location>
</feature>
<dbReference type="Gene3D" id="3.90.1300.10">
    <property type="entry name" value="Amidase signature (AS) domain"/>
    <property type="match status" value="1"/>
</dbReference>
<dbReference type="InterPro" id="IPR036928">
    <property type="entry name" value="AS_sf"/>
</dbReference>
<keyword evidence="4" id="KW-0378">Hydrolase</keyword>
<keyword evidence="9" id="KW-1185">Reference proteome</keyword>
<proteinExistence type="inferred from homology"/>
<evidence type="ECO:0000256" key="5">
    <source>
        <dbReference type="PIRSR" id="PIRSR001221-1"/>
    </source>
</evidence>
<comment type="similarity">
    <text evidence="2">Belongs to the amidase family.</text>
</comment>
<feature type="active site" description="Charge relay system" evidence="5">
    <location>
        <position position="215"/>
    </location>
</feature>
<feature type="domain" description="Amidase" evidence="7">
    <location>
        <begin position="72"/>
        <end position="542"/>
    </location>
</feature>
<dbReference type="PANTHER" id="PTHR46072:SF11">
    <property type="entry name" value="AMIDASE-RELATED"/>
    <property type="match status" value="1"/>
</dbReference>
<dbReference type="AlphaFoldDB" id="A0AAV5RC53"/>
<comment type="catalytic activity">
    <reaction evidence="1">
        <text>a monocarboxylic acid amide + H2O = a monocarboxylate + NH4(+)</text>
        <dbReference type="Rhea" id="RHEA:12020"/>
        <dbReference type="ChEBI" id="CHEBI:15377"/>
        <dbReference type="ChEBI" id="CHEBI:28938"/>
        <dbReference type="ChEBI" id="CHEBI:35757"/>
        <dbReference type="ChEBI" id="CHEBI:83628"/>
        <dbReference type="EC" id="3.5.1.4"/>
    </reaction>
</comment>
<dbReference type="EC" id="3.5.1.4" evidence="3"/>
<dbReference type="PROSITE" id="PS00571">
    <property type="entry name" value="AMIDASES"/>
    <property type="match status" value="1"/>
</dbReference>
<dbReference type="InterPro" id="IPR023631">
    <property type="entry name" value="Amidase_dom"/>
</dbReference>